<proteinExistence type="predicted"/>
<reference evidence="1" key="1">
    <citation type="submission" date="2020-10" db="EMBL/GenBank/DDBJ databases">
        <authorList>
            <person name="Gilroy R."/>
        </authorList>
    </citation>
    <scope>NUCLEOTIDE SEQUENCE</scope>
    <source>
        <strain evidence="1">ChiBcec6-7307</strain>
    </source>
</reference>
<gene>
    <name evidence="1" type="ORF">IAC80_07265</name>
</gene>
<reference evidence="1" key="2">
    <citation type="journal article" date="2021" name="PeerJ">
        <title>Extensive microbial diversity within the chicken gut microbiome revealed by metagenomics and culture.</title>
        <authorList>
            <person name="Gilroy R."/>
            <person name="Ravi A."/>
            <person name="Getino M."/>
            <person name="Pursley I."/>
            <person name="Horton D.L."/>
            <person name="Alikhan N.F."/>
            <person name="Baker D."/>
            <person name="Gharbi K."/>
            <person name="Hall N."/>
            <person name="Watson M."/>
            <person name="Adriaenssens E.M."/>
            <person name="Foster-Nyarko E."/>
            <person name="Jarju S."/>
            <person name="Secka A."/>
            <person name="Antonio M."/>
            <person name="Oren A."/>
            <person name="Chaudhuri R.R."/>
            <person name="La Ragione R."/>
            <person name="Hildebrand F."/>
            <person name="Pallen M.J."/>
        </authorList>
    </citation>
    <scope>NUCLEOTIDE SEQUENCE</scope>
    <source>
        <strain evidence="1">ChiBcec6-7307</strain>
    </source>
</reference>
<dbReference type="EMBL" id="DVOS01000060">
    <property type="protein sequence ID" value="HIV23725.1"/>
    <property type="molecule type" value="Genomic_DNA"/>
</dbReference>
<evidence type="ECO:0000313" key="2">
    <source>
        <dbReference type="Proteomes" id="UP000886889"/>
    </source>
</evidence>
<sequence>MDRAVPQLEAGLRLFQAELSGYEFLFRIVSSKVRTHDIQNNKFRKFKDKWGSRLICKTDYLEETL</sequence>
<evidence type="ECO:0000313" key="1">
    <source>
        <dbReference type="EMBL" id="HIV23725.1"/>
    </source>
</evidence>
<name>A0A9D1T8U2_9FIRM</name>
<accession>A0A9D1T8U2</accession>
<protein>
    <submittedName>
        <fullName evidence="1">Uncharacterized protein</fullName>
    </submittedName>
</protein>
<dbReference type="Proteomes" id="UP000886889">
    <property type="component" value="Unassembled WGS sequence"/>
</dbReference>
<comment type="caution">
    <text evidence="1">The sequence shown here is derived from an EMBL/GenBank/DDBJ whole genome shotgun (WGS) entry which is preliminary data.</text>
</comment>
<dbReference type="AlphaFoldDB" id="A0A9D1T8U2"/>
<organism evidence="1 2">
    <name type="scientific">Candidatus Merdiplasma excrementigallinarum</name>
    <dbReference type="NCBI Taxonomy" id="2840864"/>
    <lineage>
        <taxon>Bacteria</taxon>
        <taxon>Bacillati</taxon>
        <taxon>Bacillota</taxon>
        <taxon>Clostridia</taxon>
        <taxon>Lachnospirales</taxon>
        <taxon>Lachnospiraceae</taxon>
        <taxon>Lachnospiraceae incertae sedis</taxon>
        <taxon>Candidatus Merdiplasma</taxon>
    </lineage>
</organism>